<keyword evidence="1" id="KW-0472">Membrane</keyword>
<sequence>MELFLIPFLFGAYYAAMIFPILHILLLKIRIPQEEKALAALSKQKTI</sequence>
<dbReference type="RefSeq" id="WP_320384912.1">
    <property type="nucleotide sequence ID" value="NZ_JAROCA020000001.1"/>
</dbReference>
<organism evidence="2 3">
    <name type="scientific">Tigheibacillus jepli</name>
    <dbReference type="NCBI Taxonomy" id="3035914"/>
    <lineage>
        <taxon>Bacteria</taxon>
        <taxon>Bacillati</taxon>
        <taxon>Bacillota</taxon>
        <taxon>Bacilli</taxon>
        <taxon>Bacillales</taxon>
        <taxon>Bacillaceae</taxon>
        <taxon>Tigheibacillus</taxon>
    </lineage>
</organism>
<accession>A0ABU5CHE0</accession>
<comment type="caution">
    <text evidence="2">The sequence shown here is derived from an EMBL/GenBank/DDBJ whole genome shotgun (WGS) entry which is preliminary data.</text>
</comment>
<name>A0ABU5CHE0_9BACI</name>
<keyword evidence="3" id="KW-1185">Reference proteome</keyword>
<feature type="transmembrane region" description="Helical" evidence="1">
    <location>
        <begin position="6"/>
        <end position="27"/>
    </location>
</feature>
<proteinExistence type="predicted"/>
<keyword evidence="1" id="KW-1133">Transmembrane helix</keyword>
<dbReference type="Proteomes" id="UP001228376">
    <property type="component" value="Unassembled WGS sequence"/>
</dbReference>
<evidence type="ECO:0008006" key="4">
    <source>
        <dbReference type="Google" id="ProtNLM"/>
    </source>
</evidence>
<evidence type="ECO:0000313" key="3">
    <source>
        <dbReference type="Proteomes" id="UP001228376"/>
    </source>
</evidence>
<keyword evidence="1" id="KW-0812">Transmembrane</keyword>
<gene>
    <name evidence="2" type="ORF">P5G51_010355</name>
</gene>
<evidence type="ECO:0000313" key="2">
    <source>
        <dbReference type="EMBL" id="MDY0405738.1"/>
    </source>
</evidence>
<evidence type="ECO:0000256" key="1">
    <source>
        <dbReference type="SAM" id="Phobius"/>
    </source>
</evidence>
<protein>
    <recommendedName>
        <fullName evidence="4">YvrJ family protein</fullName>
    </recommendedName>
</protein>
<reference evidence="2 3" key="1">
    <citation type="submission" date="2023-10" db="EMBL/GenBank/DDBJ databases">
        <title>179-bfca-hs.</title>
        <authorList>
            <person name="Miliotis G."/>
            <person name="Sengupta P."/>
            <person name="Hameed A."/>
            <person name="Chuvochina M."/>
            <person name="Mcdonagh F."/>
            <person name="Simpson A.C."/>
            <person name="Singh N.K."/>
            <person name="Rekha P.D."/>
            <person name="Raman K."/>
            <person name="Hugenholtz P."/>
            <person name="Venkateswaran K."/>
        </authorList>
    </citation>
    <scope>NUCLEOTIDE SEQUENCE [LARGE SCALE GENOMIC DNA]</scope>
    <source>
        <strain evidence="2 3">179-BFC-A-HS</strain>
    </source>
</reference>
<dbReference type="EMBL" id="JAROCA020000001">
    <property type="protein sequence ID" value="MDY0405738.1"/>
    <property type="molecule type" value="Genomic_DNA"/>
</dbReference>